<name>A0A8X6LPP3_TRICU</name>
<evidence type="ECO:0000256" key="1">
    <source>
        <dbReference type="SAM" id="SignalP"/>
    </source>
</evidence>
<sequence>MFSPWPTICSLIGVLSSVQGIAVLAFLDKDDPKGKKDYPDYQLYFAEGATGLAKYQLRVKPEYFEAIYGPYKEKTFYWCLSRSCTQEQGRSHFAFLKPLRSPIIDPNTSPTPETWK</sequence>
<proteinExistence type="predicted"/>
<dbReference type="OrthoDB" id="6435529at2759"/>
<evidence type="ECO:0000313" key="3">
    <source>
        <dbReference type="Proteomes" id="UP000887116"/>
    </source>
</evidence>
<feature type="chain" id="PRO_5036493434" evidence="1">
    <location>
        <begin position="21"/>
        <end position="116"/>
    </location>
</feature>
<organism evidence="2 3">
    <name type="scientific">Trichonephila clavata</name>
    <name type="common">Joro spider</name>
    <name type="synonym">Nephila clavata</name>
    <dbReference type="NCBI Taxonomy" id="2740835"/>
    <lineage>
        <taxon>Eukaryota</taxon>
        <taxon>Metazoa</taxon>
        <taxon>Ecdysozoa</taxon>
        <taxon>Arthropoda</taxon>
        <taxon>Chelicerata</taxon>
        <taxon>Arachnida</taxon>
        <taxon>Araneae</taxon>
        <taxon>Araneomorphae</taxon>
        <taxon>Entelegynae</taxon>
        <taxon>Araneoidea</taxon>
        <taxon>Nephilidae</taxon>
        <taxon>Trichonephila</taxon>
    </lineage>
</organism>
<reference evidence="2" key="1">
    <citation type="submission" date="2020-07" db="EMBL/GenBank/DDBJ databases">
        <title>Multicomponent nature underlies the extraordinary mechanical properties of spider dragline silk.</title>
        <authorList>
            <person name="Kono N."/>
            <person name="Nakamura H."/>
            <person name="Mori M."/>
            <person name="Yoshida Y."/>
            <person name="Ohtoshi R."/>
            <person name="Malay A.D."/>
            <person name="Moran D.A.P."/>
            <person name="Tomita M."/>
            <person name="Numata K."/>
            <person name="Arakawa K."/>
        </authorList>
    </citation>
    <scope>NUCLEOTIDE SEQUENCE</scope>
</reference>
<evidence type="ECO:0000313" key="2">
    <source>
        <dbReference type="EMBL" id="GFR15279.1"/>
    </source>
</evidence>
<dbReference type="Proteomes" id="UP000887116">
    <property type="component" value="Unassembled WGS sequence"/>
</dbReference>
<dbReference type="EMBL" id="BMAO01037104">
    <property type="protein sequence ID" value="GFR15279.1"/>
    <property type="molecule type" value="Genomic_DNA"/>
</dbReference>
<keyword evidence="3" id="KW-1185">Reference proteome</keyword>
<feature type="signal peptide" evidence="1">
    <location>
        <begin position="1"/>
        <end position="20"/>
    </location>
</feature>
<comment type="caution">
    <text evidence="2">The sequence shown here is derived from an EMBL/GenBank/DDBJ whole genome shotgun (WGS) entry which is preliminary data.</text>
</comment>
<dbReference type="AlphaFoldDB" id="A0A8X6LPP3"/>
<accession>A0A8X6LPP3</accession>
<keyword evidence="1" id="KW-0732">Signal</keyword>
<gene>
    <name evidence="2" type="ORF">TNCT_89361</name>
</gene>
<protein>
    <submittedName>
        <fullName evidence="2">Uncharacterized protein</fullName>
    </submittedName>
</protein>